<dbReference type="GO" id="GO:0016020">
    <property type="term" value="C:membrane"/>
    <property type="evidence" value="ECO:0007669"/>
    <property type="project" value="UniProtKB-SubCell"/>
</dbReference>
<accession>A0A8M8UU20</accession>
<comment type="subcellular location">
    <subcellularLocation>
        <location evidence="1">Membrane</location>
        <topology evidence="1">Multi-pass membrane protein</topology>
    </subcellularLocation>
</comment>
<protein>
    <submittedName>
        <fullName evidence="4">Probable sodium/metabolite cotransporter BASS4, chloroplastic isoform X2</fullName>
    </submittedName>
</protein>
<reference evidence="4" key="1">
    <citation type="submission" date="2025-08" db="UniProtKB">
        <authorList>
            <consortium name="RefSeq"/>
        </authorList>
    </citation>
    <scope>IDENTIFICATION</scope>
</reference>
<sequence>MEIVPWIQVSRSRALLLMVKPAIFLVAVTMGAFLHAVLLAFNALAIPSLSLMSGGSKSPFAKNENASALLLVASQKTLPVMVAVVEQLGGALGESGLLVLPCVAAHLNQIIIDSFLVSVWKQKEGEFGNAKSA</sequence>
<keyword evidence="2" id="KW-0812">Transmembrane</keyword>
<evidence type="ECO:0000313" key="3">
    <source>
        <dbReference type="Proteomes" id="UP000504604"/>
    </source>
</evidence>
<dbReference type="Proteomes" id="UP000504604">
    <property type="component" value="Unplaced"/>
</dbReference>
<dbReference type="Gene3D" id="1.20.1530.20">
    <property type="match status" value="1"/>
</dbReference>
<keyword evidence="2" id="KW-1133">Transmembrane helix</keyword>
<evidence type="ECO:0000256" key="1">
    <source>
        <dbReference type="ARBA" id="ARBA00004141"/>
    </source>
</evidence>
<dbReference type="RefSeq" id="XP_020547311.1">
    <property type="nucleotide sequence ID" value="XM_020691652.1"/>
</dbReference>
<evidence type="ECO:0000256" key="2">
    <source>
        <dbReference type="SAM" id="Phobius"/>
    </source>
</evidence>
<evidence type="ECO:0000313" key="4">
    <source>
        <dbReference type="RefSeq" id="XP_020547311.1"/>
    </source>
</evidence>
<dbReference type="GeneID" id="105180319"/>
<dbReference type="PANTHER" id="PTHR18640:SF10">
    <property type="entry name" value="SODIUM_METABOLITE COTRANSPORTER BASS4, CHLOROPLASTIC-RELATED"/>
    <property type="match status" value="1"/>
</dbReference>
<gene>
    <name evidence="4" type="primary">LOC105180319</name>
</gene>
<proteinExistence type="predicted"/>
<keyword evidence="2" id="KW-0472">Membrane</keyword>
<dbReference type="PANTHER" id="PTHR18640">
    <property type="entry name" value="SOLUTE CARRIER FAMILY 10 MEMBER 7"/>
    <property type="match status" value="1"/>
</dbReference>
<dbReference type="InterPro" id="IPR038770">
    <property type="entry name" value="Na+/solute_symporter_sf"/>
</dbReference>
<organism evidence="3 4">
    <name type="scientific">Sesamum indicum</name>
    <name type="common">Oriental sesame</name>
    <name type="synonym">Sesamum orientale</name>
    <dbReference type="NCBI Taxonomy" id="4182"/>
    <lineage>
        <taxon>Eukaryota</taxon>
        <taxon>Viridiplantae</taxon>
        <taxon>Streptophyta</taxon>
        <taxon>Embryophyta</taxon>
        <taxon>Tracheophyta</taxon>
        <taxon>Spermatophyta</taxon>
        <taxon>Magnoliopsida</taxon>
        <taxon>eudicotyledons</taxon>
        <taxon>Gunneridae</taxon>
        <taxon>Pentapetalae</taxon>
        <taxon>asterids</taxon>
        <taxon>lamiids</taxon>
        <taxon>Lamiales</taxon>
        <taxon>Pedaliaceae</taxon>
        <taxon>Sesamum</taxon>
    </lineage>
</organism>
<name>A0A8M8UU20_SESIN</name>
<dbReference type="Pfam" id="PF13593">
    <property type="entry name" value="SBF_like"/>
    <property type="match status" value="1"/>
</dbReference>
<dbReference type="InterPro" id="IPR016833">
    <property type="entry name" value="Put_Na-Bile_cotransptr"/>
</dbReference>
<dbReference type="GO" id="GO:0009941">
    <property type="term" value="C:chloroplast envelope"/>
    <property type="evidence" value="ECO:0007669"/>
    <property type="project" value="TreeGrafter"/>
</dbReference>
<keyword evidence="3" id="KW-1185">Reference proteome</keyword>
<dbReference type="AlphaFoldDB" id="A0A8M8UU20"/>
<feature type="transmembrane region" description="Helical" evidence="2">
    <location>
        <begin position="21"/>
        <end position="46"/>
    </location>
</feature>